<protein>
    <submittedName>
        <fullName evidence="3">Uncharacterized protein</fullName>
    </submittedName>
</protein>
<reference evidence="3" key="1">
    <citation type="submission" date="2021-05" db="EMBL/GenBank/DDBJ databases">
        <title>The genome of the haptophyte Pavlova lutheri (Diacronema luteri, Pavlovales) - a model for lipid biosynthesis in eukaryotic algae.</title>
        <authorList>
            <person name="Hulatt C.J."/>
            <person name="Posewitz M.C."/>
        </authorList>
    </citation>
    <scope>NUCLEOTIDE SEQUENCE</scope>
    <source>
        <strain evidence="3">NIVA-4/92</strain>
    </source>
</reference>
<evidence type="ECO:0000313" key="4">
    <source>
        <dbReference type="Proteomes" id="UP000751190"/>
    </source>
</evidence>
<accession>A0A8J6C1Q4</accession>
<gene>
    <name evidence="3" type="ORF">KFE25_006582</name>
</gene>
<sequence>MARARAKRCRIGRYWHSWVEHVVLPLKLEGVARVHTLLCIETEAEPPPPARAAFSWPVPPFSLRLAEWRRLDLASMAPPMVKRVLLASGCWMAVQLMLHRGSLKTSRGAQMPAAWRRMAASDGAQPPDCPPRGVVEHLRPLSTRPSAEAARLHTARSLFEFDDTHTDCTPPARGQGSGEGECPPAHRMHPLLGRSTGAPPAAPAAGDVAGCRGRARLRFFRQRDNDQFLMGSEGILAANLLNRSVPFAVVFAAVSFAWLRVDLVSV</sequence>
<name>A0A8J6C1Q4_DIALT</name>
<dbReference type="AlphaFoldDB" id="A0A8J6C1Q4"/>
<dbReference type="Proteomes" id="UP000751190">
    <property type="component" value="Unassembled WGS sequence"/>
</dbReference>
<evidence type="ECO:0000313" key="3">
    <source>
        <dbReference type="EMBL" id="KAG8459037.1"/>
    </source>
</evidence>
<evidence type="ECO:0000256" key="1">
    <source>
        <dbReference type="SAM" id="MobiDB-lite"/>
    </source>
</evidence>
<keyword evidence="2" id="KW-0812">Transmembrane</keyword>
<feature type="transmembrane region" description="Helical" evidence="2">
    <location>
        <begin position="240"/>
        <end position="259"/>
    </location>
</feature>
<comment type="caution">
    <text evidence="3">The sequence shown here is derived from an EMBL/GenBank/DDBJ whole genome shotgun (WGS) entry which is preliminary data.</text>
</comment>
<organism evidence="3 4">
    <name type="scientific">Diacronema lutheri</name>
    <name type="common">Unicellular marine alga</name>
    <name type="synonym">Monochrysis lutheri</name>
    <dbReference type="NCBI Taxonomy" id="2081491"/>
    <lineage>
        <taxon>Eukaryota</taxon>
        <taxon>Haptista</taxon>
        <taxon>Haptophyta</taxon>
        <taxon>Pavlovophyceae</taxon>
        <taxon>Pavlovales</taxon>
        <taxon>Pavlovaceae</taxon>
        <taxon>Diacronema</taxon>
    </lineage>
</organism>
<feature type="region of interest" description="Disordered" evidence="1">
    <location>
        <begin position="162"/>
        <end position="185"/>
    </location>
</feature>
<keyword evidence="2" id="KW-0472">Membrane</keyword>
<keyword evidence="2" id="KW-1133">Transmembrane helix</keyword>
<proteinExistence type="predicted"/>
<keyword evidence="4" id="KW-1185">Reference proteome</keyword>
<dbReference type="EMBL" id="JAGTXO010000045">
    <property type="protein sequence ID" value="KAG8459037.1"/>
    <property type="molecule type" value="Genomic_DNA"/>
</dbReference>
<evidence type="ECO:0000256" key="2">
    <source>
        <dbReference type="SAM" id="Phobius"/>
    </source>
</evidence>